<dbReference type="InterPro" id="IPR001538">
    <property type="entry name" value="Man6P_isomerase-2_C"/>
</dbReference>
<dbReference type="InterPro" id="IPR054566">
    <property type="entry name" value="ManC/GMP-like_b-helix"/>
</dbReference>
<dbReference type="PANTHER" id="PTHR46390:SF1">
    <property type="entry name" value="MANNOSE-1-PHOSPHATE GUANYLYLTRANSFERASE"/>
    <property type="match status" value="1"/>
</dbReference>
<dbReference type="Gene3D" id="3.90.550.10">
    <property type="entry name" value="Spore Coat Polysaccharide Biosynthesis Protein SpsA, Chain A"/>
    <property type="match status" value="1"/>
</dbReference>
<dbReference type="InterPro" id="IPR014710">
    <property type="entry name" value="RmlC-like_jellyroll"/>
</dbReference>
<evidence type="ECO:0000256" key="7">
    <source>
        <dbReference type="ARBA" id="ARBA00023134"/>
    </source>
</evidence>
<evidence type="ECO:0000256" key="2">
    <source>
        <dbReference type="ARBA" id="ARBA00006115"/>
    </source>
</evidence>
<dbReference type="GO" id="GO:0016779">
    <property type="term" value="F:nucleotidyltransferase activity"/>
    <property type="evidence" value="ECO:0007669"/>
    <property type="project" value="UniProtKB-KW"/>
</dbReference>
<dbReference type="Proteomes" id="UP001500604">
    <property type="component" value="Unassembled WGS sequence"/>
</dbReference>
<dbReference type="InterPro" id="IPR049577">
    <property type="entry name" value="GMPP_N"/>
</dbReference>
<comment type="pathway">
    <text evidence="1">Nucleotide-sugar biosynthesis; GDP-alpha-D-mannose biosynthesis; GDP-alpha-D-mannose from alpha-D-mannose 1-phosphate (GTP route): step 1/1.</text>
</comment>
<evidence type="ECO:0000313" key="13">
    <source>
        <dbReference type="EMBL" id="GAA4652460.1"/>
    </source>
</evidence>
<dbReference type="CDD" id="cd02509">
    <property type="entry name" value="GDP-M1P_Guanylyltransferase"/>
    <property type="match status" value="1"/>
</dbReference>
<feature type="domain" description="Mannose-6-phosphate isomerase type II C-terminal" evidence="11">
    <location>
        <begin position="355"/>
        <end position="469"/>
    </location>
</feature>
<dbReference type="Pfam" id="PF01050">
    <property type="entry name" value="MannoseP_isomer"/>
    <property type="match status" value="1"/>
</dbReference>
<evidence type="ECO:0000259" key="11">
    <source>
        <dbReference type="Pfam" id="PF01050"/>
    </source>
</evidence>
<evidence type="ECO:0000256" key="5">
    <source>
        <dbReference type="ARBA" id="ARBA00022695"/>
    </source>
</evidence>
<dbReference type="EMBL" id="BAABFL010000476">
    <property type="protein sequence ID" value="GAA4652460.1"/>
    <property type="molecule type" value="Genomic_DNA"/>
</dbReference>
<dbReference type="Pfam" id="PF22640">
    <property type="entry name" value="ManC_GMP_beta-helix"/>
    <property type="match status" value="1"/>
</dbReference>
<dbReference type="InterPro" id="IPR005835">
    <property type="entry name" value="NTP_transferase_dom"/>
</dbReference>
<evidence type="ECO:0000259" key="10">
    <source>
        <dbReference type="Pfam" id="PF00483"/>
    </source>
</evidence>
<feature type="domain" description="MannoseP isomerase/GMP-like beta-helix" evidence="12">
    <location>
        <begin position="303"/>
        <end position="351"/>
    </location>
</feature>
<feature type="domain" description="Nucleotidyl transferase" evidence="10">
    <location>
        <begin position="4"/>
        <end position="289"/>
    </location>
</feature>
<comment type="catalytic activity">
    <reaction evidence="8">
        <text>alpha-D-mannose 1-phosphate + GTP + H(+) = GDP-alpha-D-mannose + diphosphate</text>
        <dbReference type="Rhea" id="RHEA:15229"/>
        <dbReference type="ChEBI" id="CHEBI:15378"/>
        <dbReference type="ChEBI" id="CHEBI:33019"/>
        <dbReference type="ChEBI" id="CHEBI:37565"/>
        <dbReference type="ChEBI" id="CHEBI:57527"/>
        <dbReference type="ChEBI" id="CHEBI:58409"/>
        <dbReference type="EC" id="2.7.7.13"/>
    </reaction>
</comment>
<organism evidence="13 14">
    <name type="scientific">Kistimonas scapharcae</name>
    <dbReference type="NCBI Taxonomy" id="1036133"/>
    <lineage>
        <taxon>Bacteria</taxon>
        <taxon>Pseudomonadati</taxon>
        <taxon>Pseudomonadota</taxon>
        <taxon>Gammaproteobacteria</taxon>
        <taxon>Oceanospirillales</taxon>
        <taxon>Endozoicomonadaceae</taxon>
        <taxon>Kistimonas</taxon>
    </lineage>
</organism>
<comment type="similarity">
    <text evidence="2 9">Belongs to the mannose-6-phosphate isomerase type 2 family.</text>
</comment>
<dbReference type="InterPro" id="IPR051161">
    <property type="entry name" value="Mannose-6P_isomerase_type2"/>
</dbReference>
<dbReference type="GO" id="GO:0016853">
    <property type="term" value="F:isomerase activity"/>
    <property type="evidence" value="ECO:0007669"/>
    <property type="project" value="UniProtKB-KW"/>
</dbReference>
<keyword evidence="6" id="KW-0547">Nucleotide-binding</keyword>
<dbReference type="InterPro" id="IPR006375">
    <property type="entry name" value="Man1P_GuaTrfase/Man6P_Isoase"/>
</dbReference>
<dbReference type="SUPFAM" id="SSF51182">
    <property type="entry name" value="RmlC-like cupins"/>
    <property type="match status" value="1"/>
</dbReference>
<keyword evidence="5 13" id="KW-0548">Nucleotidyltransferase</keyword>
<dbReference type="InterPro" id="IPR029044">
    <property type="entry name" value="Nucleotide-diphossugar_trans"/>
</dbReference>
<dbReference type="NCBIfam" id="TIGR01479">
    <property type="entry name" value="GMP_PMI"/>
    <property type="match status" value="1"/>
</dbReference>
<dbReference type="EC" id="2.7.7.13" evidence="3"/>
<reference evidence="14" key="1">
    <citation type="journal article" date="2019" name="Int. J. Syst. Evol. Microbiol.">
        <title>The Global Catalogue of Microorganisms (GCM) 10K type strain sequencing project: providing services to taxonomists for standard genome sequencing and annotation.</title>
        <authorList>
            <consortium name="The Broad Institute Genomics Platform"/>
            <consortium name="The Broad Institute Genome Sequencing Center for Infectious Disease"/>
            <person name="Wu L."/>
            <person name="Ma J."/>
        </authorList>
    </citation>
    <scope>NUCLEOTIDE SEQUENCE [LARGE SCALE GENOMIC DNA]</scope>
    <source>
        <strain evidence="14">JCM 17805</strain>
    </source>
</reference>
<dbReference type="Gene3D" id="2.60.120.10">
    <property type="entry name" value="Jelly Rolls"/>
    <property type="match status" value="1"/>
</dbReference>
<dbReference type="PANTHER" id="PTHR46390">
    <property type="entry name" value="MANNOSE-1-PHOSPHATE GUANYLYLTRANSFERASE"/>
    <property type="match status" value="1"/>
</dbReference>
<evidence type="ECO:0000256" key="6">
    <source>
        <dbReference type="ARBA" id="ARBA00022741"/>
    </source>
</evidence>
<dbReference type="Pfam" id="PF00483">
    <property type="entry name" value="NTP_transferase"/>
    <property type="match status" value="1"/>
</dbReference>
<dbReference type="RefSeq" id="WP_345199029.1">
    <property type="nucleotide sequence ID" value="NZ_BAABFL010000476.1"/>
</dbReference>
<evidence type="ECO:0000256" key="1">
    <source>
        <dbReference type="ARBA" id="ARBA00004823"/>
    </source>
</evidence>
<name>A0ABP8VBR4_9GAMM</name>
<dbReference type="SUPFAM" id="SSF53448">
    <property type="entry name" value="Nucleotide-diphospho-sugar transferases"/>
    <property type="match status" value="1"/>
</dbReference>
<keyword evidence="7" id="KW-0342">GTP-binding</keyword>
<evidence type="ECO:0000259" key="12">
    <source>
        <dbReference type="Pfam" id="PF22640"/>
    </source>
</evidence>
<keyword evidence="14" id="KW-1185">Reference proteome</keyword>
<evidence type="ECO:0000313" key="14">
    <source>
        <dbReference type="Proteomes" id="UP001500604"/>
    </source>
</evidence>
<sequence>MLIPVILSGGSGSRLWPESRSQYPKQFLPLTGSESMIQSTVGRLAGLSDCAPLMVICNEDHRFIVAEQLRAAGQDYASIILEPSARNTAPALAIAALRALSNHSDEDPVLLVLAADHDIRNVDEFQKVVSKAIPAANDGQLVTFGIVPTKPETGYGYIKAVQDSGIHGGCTYSVGAFVEKPDEATAVEYIDSGAYYWNSGMFLLKASRYLEELEKFRPDILTSCRQAMSDATVDLDFVRPDKSAFESCPSDSIDYAVMENTADAVVIPLDAGWSDVGSWSSLWEITGKDDQGNVVNGDVMLEDCHNNYIRSSRKLIAAVGVDDLVIVDTDDAVLVTSKNRSQDVKRIVERLIQSQRSEACAHRKVYRPWGHYDGIDAGDRFQVKRITVKPGATLSLQKHHHRAEHWIVVRGTALVTNGEQEILLTENQSTYIPIGTIHRLENPGKVDLELIEVQSGAYLGEDDIVRLEDNYGRTR</sequence>
<dbReference type="CDD" id="cd02213">
    <property type="entry name" value="cupin_PMI_typeII_C"/>
    <property type="match status" value="1"/>
</dbReference>
<comment type="caution">
    <text evidence="13">The sequence shown here is derived from an EMBL/GenBank/DDBJ whole genome shotgun (WGS) entry which is preliminary data.</text>
</comment>
<proteinExistence type="inferred from homology"/>
<evidence type="ECO:0000256" key="3">
    <source>
        <dbReference type="ARBA" id="ARBA00012387"/>
    </source>
</evidence>
<dbReference type="InterPro" id="IPR011051">
    <property type="entry name" value="RmlC_Cupin_sf"/>
</dbReference>
<gene>
    <name evidence="13" type="ORF">GCM10023116_47440</name>
</gene>
<evidence type="ECO:0000256" key="8">
    <source>
        <dbReference type="ARBA" id="ARBA00047343"/>
    </source>
</evidence>
<evidence type="ECO:0000256" key="9">
    <source>
        <dbReference type="RuleBase" id="RU004190"/>
    </source>
</evidence>
<protein>
    <recommendedName>
        <fullName evidence="3">mannose-1-phosphate guanylyltransferase</fullName>
        <ecNumber evidence="3">2.7.7.13</ecNumber>
    </recommendedName>
</protein>
<keyword evidence="13" id="KW-0413">Isomerase</keyword>
<keyword evidence="4" id="KW-0808">Transferase</keyword>
<evidence type="ECO:0000256" key="4">
    <source>
        <dbReference type="ARBA" id="ARBA00022679"/>
    </source>
</evidence>
<accession>A0ABP8VBR4</accession>